<dbReference type="PIRSF" id="PIRSF032131">
    <property type="entry name" value="UCP032131"/>
    <property type="match status" value="1"/>
</dbReference>
<evidence type="ECO:0008006" key="3">
    <source>
        <dbReference type="Google" id="ProtNLM"/>
    </source>
</evidence>
<dbReference type="Pfam" id="PF06676">
    <property type="entry name" value="DUF1178"/>
    <property type="match status" value="1"/>
</dbReference>
<reference evidence="1" key="1">
    <citation type="journal article" date="2014" name="Int. J. Syst. Evol. Microbiol.">
        <title>Complete genome of a new Firmicutes species belonging to the dominant human colonic microbiota ('Ruminococcus bicirculans') reveals two chromosomes and a selective capacity to utilize plant glucans.</title>
        <authorList>
            <consortium name="NISC Comparative Sequencing Program"/>
            <person name="Wegmann U."/>
            <person name="Louis P."/>
            <person name="Goesmann A."/>
            <person name="Henrissat B."/>
            <person name="Duncan S.H."/>
            <person name="Flint H.J."/>
        </authorList>
    </citation>
    <scope>NUCLEOTIDE SEQUENCE</scope>
    <source>
        <strain evidence="1">NBRC 103855</strain>
    </source>
</reference>
<accession>A0ABQ5UKN7</accession>
<evidence type="ECO:0000313" key="2">
    <source>
        <dbReference type="Proteomes" id="UP001161406"/>
    </source>
</evidence>
<sequence>MGAKDGSVIQYSLSCEKGHRYDAWFRNAAAFEEQQARGIVTCAVCGSDKVGKAPMAPAVARTDNPRVSLSSSHPEAAKMRELLRAYRQKVMSEADYVGDKFAEEARKIHFDEAEARGIYGEATRDEVIALAEDGVDFMPLPDLPEEHN</sequence>
<evidence type="ECO:0000313" key="1">
    <source>
        <dbReference type="EMBL" id="GLQ11748.1"/>
    </source>
</evidence>
<comment type="caution">
    <text evidence="1">The sequence shown here is derived from an EMBL/GenBank/DDBJ whole genome shotgun (WGS) entry which is preliminary data.</text>
</comment>
<dbReference type="EMBL" id="BSNG01000002">
    <property type="protein sequence ID" value="GLQ11748.1"/>
    <property type="molecule type" value="Genomic_DNA"/>
</dbReference>
<proteinExistence type="predicted"/>
<name>A0ABQ5UKN7_9HYPH</name>
<reference evidence="1" key="2">
    <citation type="submission" date="2023-01" db="EMBL/GenBank/DDBJ databases">
        <title>Draft genome sequence of Devosia yakushimensis strain NBRC 103855.</title>
        <authorList>
            <person name="Sun Q."/>
            <person name="Mori K."/>
        </authorList>
    </citation>
    <scope>NUCLEOTIDE SEQUENCE</scope>
    <source>
        <strain evidence="1">NBRC 103855</strain>
    </source>
</reference>
<dbReference type="Proteomes" id="UP001161406">
    <property type="component" value="Unassembled WGS sequence"/>
</dbReference>
<organism evidence="1 2">
    <name type="scientific">Devosia yakushimensis</name>
    <dbReference type="NCBI Taxonomy" id="470028"/>
    <lineage>
        <taxon>Bacteria</taxon>
        <taxon>Pseudomonadati</taxon>
        <taxon>Pseudomonadota</taxon>
        <taxon>Alphaproteobacteria</taxon>
        <taxon>Hyphomicrobiales</taxon>
        <taxon>Devosiaceae</taxon>
        <taxon>Devosia</taxon>
    </lineage>
</organism>
<dbReference type="RefSeq" id="WP_348523189.1">
    <property type="nucleotide sequence ID" value="NZ_BSNG01000002.1"/>
</dbReference>
<gene>
    <name evidence="1" type="ORF">GCM10007913_36800</name>
</gene>
<keyword evidence="2" id="KW-1185">Reference proteome</keyword>
<dbReference type="InterPro" id="IPR009562">
    <property type="entry name" value="DUF1178"/>
</dbReference>
<protein>
    <recommendedName>
        <fullName evidence="3">DUF1178 family protein</fullName>
    </recommendedName>
</protein>